<proteinExistence type="predicted"/>
<feature type="signal peptide" evidence="1">
    <location>
        <begin position="1"/>
        <end position="21"/>
    </location>
</feature>
<evidence type="ECO:0000313" key="2">
    <source>
        <dbReference type="EMBL" id="AGC41890.1"/>
    </source>
</evidence>
<keyword evidence="3" id="KW-1185">Reference proteome</keyword>
<organism evidence="2 3">
    <name type="scientific">Myxococcus stipitatus (strain DSM 14675 / JCM 12634 / Mx s8)</name>
    <dbReference type="NCBI Taxonomy" id="1278073"/>
    <lineage>
        <taxon>Bacteria</taxon>
        <taxon>Pseudomonadati</taxon>
        <taxon>Myxococcota</taxon>
        <taxon>Myxococcia</taxon>
        <taxon>Myxococcales</taxon>
        <taxon>Cystobacterineae</taxon>
        <taxon>Myxococcaceae</taxon>
        <taxon>Myxococcus</taxon>
    </lineage>
</organism>
<keyword evidence="1" id="KW-0732">Signal</keyword>
<dbReference type="Proteomes" id="UP000011131">
    <property type="component" value="Chromosome"/>
</dbReference>
<dbReference type="HOGENOM" id="CLU_1957212_0_0_7"/>
<evidence type="ECO:0000313" key="3">
    <source>
        <dbReference type="Proteomes" id="UP000011131"/>
    </source>
</evidence>
<dbReference type="STRING" id="1278073.MYSTI_00540"/>
<evidence type="ECO:0000256" key="1">
    <source>
        <dbReference type="SAM" id="SignalP"/>
    </source>
</evidence>
<dbReference type="EMBL" id="CP004025">
    <property type="protein sequence ID" value="AGC41890.1"/>
    <property type="molecule type" value="Genomic_DNA"/>
</dbReference>
<feature type="chain" id="PRO_5003983918" description="Ig-like domain-containing protein" evidence="1">
    <location>
        <begin position="22"/>
        <end position="135"/>
    </location>
</feature>
<sequence>MTAFARLLRPVVLLVSLSPLACGGPPPEGEAPPAPEQGKQALTPPTVTISTCYMSGFGRPNFTCEGQVTGGTLPYNFFAWWNVANTTIGVMTFTGPNSTKVNGRCVAYQTAQVRFEVTDADGVTADAVYSFPCVP</sequence>
<protein>
    <recommendedName>
        <fullName evidence="4">Ig-like domain-containing protein</fullName>
    </recommendedName>
</protein>
<name>L7U251_MYXSD</name>
<evidence type="ECO:0008006" key="4">
    <source>
        <dbReference type="Google" id="ProtNLM"/>
    </source>
</evidence>
<dbReference type="KEGG" id="msd:MYSTI_00540"/>
<dbReference type="RefSeq" id="WP_015346153.1">
    <property type="nucleotide sequence ID" value="NC_020126.1"/>
</dbReference>
<reference evidence="2 3" key="1">
    <citation type="journal article" date="2013" name="Genome Announc.">
        <title>Complete genome sequence of Myxococcus stipitatus strain DSM 14675, a fruiting myxobacterium.</title>
        <authorList>
            <person name="Huntley S."/>
            <person name="Kneip S."/>
            <person name="Treuner-Lange A."/>
            <person name="Sogaard-Andersen L."/>
        </authorList>
    </citation>
    <scope>NUCLEOTIDE SEQUENCE [LARGE SCALE GENOMIC DNA]</scope>
    <source>
        <strain evidence="3">DSM 14675 / JCM 12634 / Mx s8</strain>
    </source>
</reference>
<accession>L7U251</accession>
<dbReference type="PATRIC" id="fig|1278073.3.peg.559"/>
<dbReference type="OrthoDB" id="9997210at2"/>
<gene>
    <name evidence="2" type="ordered locus">MYSTI_00540</name>
</gene>
<dbReference type="AlphaFoldDB" id="L7U251"/>